<dbReference type="Gene3D" id="3.30.540.10">
    <property type="entry name" value="Fructose-1,6-Bisphosphatase, subunit A, domain 1"/>
    <property type="match status" value="1"/>
</dbReference>
<reference evidence="3" key="1">
    <citation type="submission" date="2014-03" db="EMBL/GenBank/DDBJ databases">
        <authorList>
            <person name="Aksoy S."/>
            <person name="Warren W."/>
            <person name="Wilson R.K."/>
        </authorList>
    </citation>
    <scope>NUCLEOTIDE SEQUENCE [LARGE SCALE GENOMIC DNA]</scope>
    <source>
        <strain evidence="3">IAEA</strain>
    </source>
</reference>
<organism evidence="2 3">
    <name type="scientific">Glossina pallidipes</name>
    <name type="common">Tsetse fly</name>
    <dbReference type="NCBI Taxonomy" id="7398"/>
    <lineage>
        <taxon>Eukaryota</taxon>
        <taxon>Metazoa</taxon>
        <taxon>Ecdysozoa</taxon>
        <taxon>Arthropoda</taxon>
        <taxon>Hexapoda</taxon>
        <taxon>Insecta</taxon>
        <taxon>Pterygota</taxon>
        <taxon>Neoptera</taxon>
        <taxon>Endopterygota</taxon>
        <taxon>Diptera</taxon>
        <taxon>Brachycera</taxon>
        <taxon>Muscomorpha</taxon>
        <taxon>Hippoboscoidea</taxon>
        <taxon>Glossinidae</taxon>
        <taxon>Glossina</taxon>
    </lineage>
</organism>
<dbReference type="STRING" id="7398.A0A1B0ACD8"/>
<evidence type="ECO:0000313" key="3">
    <source>
        <dbReference type="Proteomes" id="UP000092445"/>
    </source>
</evidence>
<protein>
    <submittedName>
        <fullName evidence="2">Uncharacterized protein</fullName>
    </submittedName>
</protein>
<reference evidence="2" key="2">
    <citation type="submission" date="2020-05" db="UniProtKB">
        <authorList>
            <consortium name="EnsemblMetazoa"/>
        </authorList>
    </citation>
    <scope>IDENTIFICATION</scope>
    <source>
        <strain evidence="2">IAEA</strain>
    </source>
</reference>
<keyword evidence="3" id="KW-1185">Reference proteome</keyword>
<dbReference type="Proteomes" id="UP000092445">
    <property type="component" value="Unassembled WGS sequence"/>
</dbReference>
<accession>A0A1B0ACD8</accession>
<dbReference type="VEuPathDB" id="VectorBase:GPAI041021"/>
<evidence type="ECO:0000256" key="1">
    <source>
        <dbReference type="SAM" id="Phobius"/>
    </source>
</evidence>
<sequence>MKILIYFTNLNNAEKKVLYLLNTCTHILGIQQEDAANALAAEAHRVVEFHKEIREDVPQLPEVDCKLFDATAEYIGGDTIFTNFPRITSTSLDRVAVLIGLVGCILLLGIISQPFRNKVEENNYTSSLYEGITHKSMIL</sequence>
<keyword evidence="1" id="KW-0812">Transmembrane</keyword>
<keyword evidence="1" id="KW-1133">Transmembrane helix</keyword>
<evidence type="ECO:0000313" key="2">
    <source>
        <dbReference type="EnsemblMetazoa" id="GPAI041021-PA"/>
    </source>
</evidence>
<proteinExistence type="predicted"/>
<keyword evidence="1" id="KW-0472">Membrane</keyword>
<name>A0A1B0ACD8_GLOPL</name>
<dbReference type="EnsemblMetazoa" id="GPAI041021-RA">
    <property type="protein sequence ID" value="GPAI041021-PA"/>
    <property type="gene ID" value="GPAI041021"/>
</dbReference>
<dbReference type="AlphaFoldDB" id="A0A1B0ACD8"/>
<feature type="transmembrane region" description="Helical" evidence="1">
    <location>
        <begin position="95"/>
        <end position="115"/>
    </location>
</feature>